<name>A0A8S3RE07_MYTED</name>
<protein>
    <submittedName>
        <fullName evidence="1">Uncharacterized protein</fullName>
    </submittedName>
</protein>
<accession>A0A8S3RE07</accession>
<keyword evidence="2" id="KW-1185">Reference proteome</keyword>
<reference evidence="1" key="1">
    <citation type="submission" date="2021-03" db="EMBL/GenBank/DDBJ databases">
        <authorList>
            <person name="Bekaert M."/>
        </authorList>
    </citation>
    <scope>NUCLEOTIDE SEQUENCE</scope>
</reference>
<sequence length="208" mass="24431">MKCSTTKKTKPERPRRSYPYAKSAFQYRFSSDSDFARFRFDFKHESIVNFHEDVDIEKAFDEVAPVTHPIELQDEDGKDPEDLHPMGEDIFTQYDIANDLKCVERKILFYELTDIMRQKNHKIFAGTLNGIREGNQTFLKTGVIESDIPEYPTFATHLLYHNKSIDMYNNNLYSECKKQKVIVKCKDIVVGDISAKTKKKQRILRWDC</sequence>
<comment type="caution">
    <text evidence="1">The sequence shown here is derived from an EMBL/GenBank/DDBJ whole genome shotgun (WGS) entry which is preliminary data.</text>
</comment>
<dbReference type="OrthoDB" id="8048846at2759"/>
<evidence type="ECO:0000313" key="2">
    <source>
        <dbReference type="Proteomes" id="UP000683360"/>
    </source>
</evidence>
<organism evidence="1 2">
    <name type="scientific">Mytilus edulis</name>
    <name type="common">Blue mussel</name>
    <dbReference type="NCBI Taxonomy" id="6550"/>
    <lineage>
        <taxon>Eukaryota</taxon>
        <taxon>Metazoa</taxon>
        <taxon>Spiralia</taxon>
        <taxon>Lophotrochozoa</taxon>
        <taxon>Mollusca</taxon>
        <taxon>Bivalvia</taxon>
        <taxon>Autobranchia</taxon>
        <taxon>Pteriomorphia</taxon>
        <taxon>Mytilida</taxon>
        <taxon>Mytiloidea</taxon>
        <taxon>Mytilidae</taxon>
        <taxon>Mytilinae</taxon>
        <taxon>Mytilus</taxon>
    </lineage>
</organism>
<dbReference type="Proteomes" id="UP000683360">
    <property type="component" value="Unassembled WGS sequence"/>
</dbReference>
<gene>
    <name evidence="1" type="ORF">MEDL_17833</name>
</gene>
<evidence type="ECO:0000313" key="1">
    <source>
        <dbReference type="EMBL" id="CAG2203376.1"/>
    </source>
</evidence>
<dbReference type="AlphaFoldDB" id="A0A8S3RE07"/>
<proteinExistence type="predicted"/>
<dbReference type="EMBL" id="CAJPWZ010000917">
    <property type="protein sequence ID" value="CAG2203376.1"/>
    <property type="molecule type" value="Genomic_DNA"/>
</dbReference>